<gene>
    <name evidence="3" type="ORF">GCM10009093_01690</name>
</gene>
<dbReference type="InterPro" id="IPR001775">
    <property type="entry name" value="GspD/PilQ"/>
</dbReference>
<accession>A0ABN0Y017</accession>
<sequence length="490" mass="51255">MRDLDMTSTQGRMGNPVVVLAAMALMAGLTAVTPSVQAQTQSVAASHTATVTSGSAPRRINLPKGSSFAVDLPADVRDIVVTNPEVANAMLHTHRRITIVGLTPGETDAVFVGANGRVILTLKVRVDAGVSALQDSLTRTFPGSNLRVEAVNDNIVLSGTAANMGDAERAAQLARAHASGPDKVVNMISISGSDQVTLRVRVVEVQRNVIKQLGFDTQALINGNGRHPFNISTGMSFSINSGIQGGISADWNRLPDPGSDLTSGRLGLAAFERVGLARTLAEPNLTSVNGEAASFLAGGEFPVPASRDSEGQITVEYKPYGVGLAFRPVVLSEGRINLQVKVEVSELNPTSGLTIGAGTPSSITLPGLTVRRSDTTVEIPSGGAMMIAGLLQETSRQAVDSLPGMTNLPVLGTLFRSRDYLMGETELVVIVEPYIVNPTSPARMQTPADGLRIATDAQSIFFGQLNQVYGAPAPNVSGAGWQGPVGYVIE</sequence>
<evidence type="ECO:0000259" key="2">
    <source>
        <dbReference type="PROSITE" id="PS50914"/>
    </source>
</evidence>
<comment type="caution">
    <text evidence="3">The sequence shown here is derived from an EMBL/GenBank/DDBJ whole genome shotgun (WGS) entry which is preliminary data.</text>
</comment>
<dbReference type="Proteomes" id="UP001500791">
    <property type="component" value="Unassembled WGS sequence"/>
</dbReference>
<proteinExistence type="inferred from homology"/>
<dbReference type="InterPro" id="IPR050810">
    <property type="entry name" value="Bact_Secretion_Sys_Channel"/>
</dbReference>
<dbReference type="InterPro" id="IPR007055">
    <property type="entry name" value="BON_dom"/>
</dbReference>
<feature type="domain" description="BON" evidence="2">
    <location>
        <begin position="122"/>
        <end position="192"/>
    </location>
</feature>
<dbReference type="PRINTS" id="PR00811">
    <property type="entry name" value="BCTERIALGSPD"/>
</dbReference>
<protein>
    <submittedName>
        <fullName evidence="3">Type II and III secretion system protein family protein</fullName>
    </submittedName>
</protein>
<name>A0ABN0Y017_9CAUL</name>
<dbReference type="EMBL" id="BAAAEJ010000002">
    <property type="protein sequence ID" value="GAA0378258.1"/>
    <property type="molecule type" value="Genomic_DNA"/>
</dbReference>
<evidence type="ECO:0000313" key="3">
    <source>
        <dbReference type="EMBL" id="GAA0378258.1"/>
    </source>
</evidence>
<dbReference type="Pfam" id="PF04972">
    <property type="entry name" value="BON"/>
    <property type="match status" value="1"/>
</dbReference>
<keyword evidence="4" id="KW-1185">Reference proteome</keyword>
<dbReference type="InterPro" id="IPR032789">
    <property type="entry name" value="T2SS-T3SS_pil_N"/>
</dbReference>
<evidence type="ECO:0000313" key="4">
    <source>
        <dbReference type="Proteomes" id="UP001500791"/>
    </source>
</evidence>
<dbReference type="PANTHER" id="PTHR30332:SF17">
    <property type="entry name" value="TYPE IV PILIATION SYSTEM PROTEIN DR_0774-RELATED"/>
    <property type="match status" value="1"/>
</dbReference>
<evidence type="ECO:0000256" key="1">
    <source>
        <dbReference type="RuleBase" id="RU004003"/>
    </source>
</evidence>
<comment type="similarity">
    <text evidence="1">Belongs to the bacterial secretin family.</text>
</comment>
<reference evidence="3 4" key="1">
    <citation type="journal article" date="2019" name="Int. J. Syst. Evol. Microbiol.">
        <title>The Global Catalogue of Microorganisms (GCM) 10K type strain sequencing project: providing services to taxonomists for standard genome sequencing and annotation.</title>
        <authorList>
            <consortium name="The Broad Institute Genomics Platform"/>
            <consortium name="The Broad Institute Genome Sequencing Center for Infectious Disease"/>
            <person name="Wu L."/>
            <person name="Ma J."/>
        </authorList>
    </citation>
    <scope>NUCLEOTIDE SEQUENCE [LARGE SCALE GENOMIC DNA]</scope>
    <source>
        <strain evidence="3 4">JCM 13476</strain>
    </source>
</reference>
<dbReference type="PANTHER" id="PTHR30332">
    <property type="entry name" value="PROBABLE GENERAL SECRETION PATHWAY PROTEIN D"/>
    <property type="match status" value="1"/>
</dbReference>
<dbReference type="Pfam" id="PF13629">
    <property type="entry name" value="T2SS-T3SS_pil_N"/>
    <property type="match status" value="1"/>
</dbReference>
<dbReference type="PROSITE" id="PS50914">
    <property type="entry name" value="BON"/>
    <property type="match status" value="1"/>
</dbReference>
<organism evidence="3 4">
    <name type="scientific">Brevundimonas terrae</name>
    <dbReference type="NCBI Taxonomy" id="363631"/>
    <lineage>
        <taxon>Bacteria</taxon>
        <taxon>Pseudomonadati</taxon>
        <taxon>Pseudomonadota</taxon>
        <taxon>Alphaproteobacteria</taxon>
        <taxon>Caulobacterales</taxon>
        <taxon>Caulobacteraceae</taxon>
        <taxon>Brevundimonas</taxon>
    </lineage>
</organism>
<dbReference type="Pfam" id="PF00263">
    <property type="entry name" value="Secretin"/>
    <property type="match status" value="1"/>
</dbReference>
<dbReference type="InterPro" id="IPR004846">
    <property type="entry name" value="T2SS/T3SS_dom"/>
</dbReference>